<reference evidence="4" key="1">
    <citation type="journal article" date="2019" name="Int. J. Syst. Evol. Microbiol.">
        <title>The Global Catalogue of Microorganisms (GCM) 10K type strain sequencing project: providing services to taxonomists for standard genome sequencing and annotation.</title>
        <authorList>
            <consortium name="The Broad Institute Genomics Platform"/>
            <consortium name="The Broad Institute Genome Sequencing Center for Infectious Disease"/>
            <person name="Wu L."/>
            <person name="Ma J."/>
        </authorList>
    </citation>
    <scope>NUCLEOTIDE SEQUENCE [LARGE SCALE GENOMIC DNA]</scope>
    <source>
        <strain evidence="4">CCUG 61485</strain>
    </source>
</reference>
<evidence type="ECO:0000313" key="3">
    <source>
        <dbReference type="EMBL" id="MFD1315344.1"/>
    </source>
</evidence>
<evidence type="ECO:0000259" key="2">
    <source>
        <dbReference type="Pfam" id="PF08327"/>
    </source>
</evidence>
<dbReference type="RefSeq" id="WP_377177404.1">
    <property type="nucleotide sequence ID" value="NZ_JBHTMY010000002.1"/>
</dbReference>
<dbReference type="InterPro" id="IPR013538">
    <property type="entry name" value="ASHA1/2-like_C"/>
</dbReference>
<feature type="domain" description="Activator of Hsp90 ATPase homologue 1/2-like C-terminal" evidence="2">
    <location>
        <begin position="12"/>
        <end position="134"/>
    </location>
</feature>
<dbReference type="SUPFAM" id="SSF55961">
    <property type="entry name" value="Bet v1-like"/>
    <property type="match status" value="1"/>
</dbReference>
<dbReference type="EMBL" id="JBHTMY010000002">
    <property type="protein sequence ID" value="MFD1315344.1"/>
    <property type="molecule type" value="Genomic_DNA"/>
</dbReference>
<protein>
    <submittedName>
        <fullName evidence="3">SRPBCC domain-containing protein</fullName>
    </submittedName>
</protein>
<dbReference type="InterPro" id="IPR023393">
    <property type="entry name" value="START-like_dom_sf"/>
</dbReference>
<dbReference type="Gene3D" id="3.30.530.20">
    <property type="match status" value="1"/>
</dbReference>
<gene>
    <name evidence="3" type="ORF">ACFQ39_06915</name>
</gene>
<comment type="similarity">
    <text evidence="1">Belongs to the AHA1 family.</text>
</comment>
<comment type="caution">
    <text evidence="3">The sequence shown here is derived from an EMBL/GenBank/DDBJ whole genome shotgun (WGS) entry which is preliminary data.</text>
</comment>
<organism evidence="3 4">
    <name type="scientific">Namhaeicola litoreus</name>
    <dbReference type="NCBI Taxonomy" id="1052145"/>
    <lineage>
        <taxon>Bacteria</taxon>
        <taxon>Pseudomonadati</taxon>
        <taxon>Bacteroidota</taxon>
        <taxon>Flavobacteriia</taxon>
        <taxon>Flavobacteriales</taxon>
        <taxon>Flavobacteriaceae</taxon>
        <taxon>Namhaeicola</taxon>
    </lineage>
</organism>
<dbReference type="Proteomes" id="UP001597201">
    <property type="component" value="Unassembled WGS sequence"/>
</dbReference>
<keyword evidence="4" id="KW-1185">Reference proteome</keyword>
<evidence type="ECO:0000256" key="1">
    <source>
        <dbReference type="ARBA" id="ARBA00006817"/>
    </source>
</evidence>
<accession>A0ABW3Y0J5</accession>
<proteinExistence type="inferred from homology"/>
<sequence length="136" mass="16209">MDRITVKTSVRADIDKVWLYWTKNEHIKNWNFATDEWCCPKVENDLKPNGKFVWRMEAKDGGMGFDFTGTYDIVIDREMISYHLDDSRKVEIEFTPMGNEVNMRETFDTEATYSKEQQREGWQAILDNFKKYVESN</sequence>
<dbReference type="Pfam" id="PF08327">
    <property type="entry name" value="AHSA1"/>
    <property type="match status" value="1"/>
</dbReference>
<name>A0ABW3Y0J5_9FLAO</name>
<evidence type="ECO:0000313" key="4">
    <source>
        <dbReference type="Proteomes" id="UP001597201"/>
    </source>
</evidence>